<dbReference type="AlphaFoldDB" id="A0A845LBM6"/>
<dbReference type="InterPro" id="IPR011060">
    <property type="entry name" value="RibuloseP-bd_barrel"/>
</dbReference>
<gene>
    <name evidence="12 15" type="primary">hisA</name>
    <name evidence="15" type="ORF">GTO91_15290</name>
</gene>
<dbReference type="SUPFAM" id="SSF51366">
    <property type="entry name" value="Ribulose-phoshate binding barrel"/>
    <property type="match status" value="1"/>
</dbReference>
<dbReference type="RefSeq" id="WP_161259597.1">
    <property type="nucleotide sequence ID" value="NZ_WXEY01000024.1"/>
</dbReference>
<evidence type="ECO:0000256" key="14">
    <source>
        <dbReference type="RuleBase" id="RU003658"/>
    </source>
</evidence>
<sequence length="245" mass="25669">MLIFPAIDLKGGRCVRLYQGRMEDATVYNDDPVSQALAWQAKGAQMIHLVDLDGAFEGEPKNLPVIQAILEAVTVAVQLGGGIRDLNIIDRYLRMGVARVILGTAAIKNPELLSAACMEYGQRIVLGLDARDGKVATDGWAGTSQVTALELALEMKGRGVRRVVYTDISKDGTLAGPNLAATAELARATGLKVIASGGFATIDDVKAAAALESDGIEGAILGKSIYTGSIDVAEAIAVAREGRSC</sequence>
<evidence type="ECO:0000256" key="9">
    <source>
        <dbReference type="ARBA" id="ARBA00023102"/>
    </source>
</evidence>
<keyword evidence="8 12" id="KW-0028">Amino-acid biosynthesis</keyword>
<evidence type="ECO:0000256" key="3">
    <source>
        <dbReference type="ARBA" id="ARBA00005133"/>
    </source>
</evidence>
<dbReference type="HAMAP" id="MF_01014">
    <property type="entry name" value="HisA"/>
    <property type="match status" value="1"/>
</dbReference>
<protein>
    <recommendedName>
        <fullName evidence="6 12">1-(5-phosphoribosyl)-5-[(5-phosphoribosylamino)methylideneamino] imidazole-4-carboxamide isomerase</fullName>
        <ecNumber evidence="5 12">5.3.1.16</ecNumber>
    </recommendedName>
    <alternativeName>
        <fullName evidence="11 12">Phosphoribosylformimino-5-aminoimidazole carboxamide ribotide isomerase</fullName>
    </alternativeName>
</protein>
<comment type="pathway">
    <text evidence="3 12 14">Amino-acid biosynthesis; L-histidine biosynthesis; L-histidine from 5-phospho-alpha-D-ribose 1-diphosphate: step 4/9.</text>
</comment>
<evidence type="ECO:0000256" key="1">
    <source>
        <dbReference type="ARBA" id="ARBA00000901"/>
    </source>
</evidence>
<dbReference type="EMBL" id="WXEY01000024">
    <property type="protein sequence ID" value="MZP31078.1"/>
    <property type="molecule type" value="Genomic_DNA"/>
</dbReference>
<evidence type="ECO:0000256" key="6">
    <source>
        <dbReference type="ARBA" id="ARBA00018464"/>
    </source>
</evidence>
<evidence type="ECO:0000256" key="8">
    <source>
        <dbReference type="ARBA" id="ARBA00022605"/>
    </source>
</evidence>
<dbReference type="EC" id="5.3.1.16" evidence="5 12"/>
<dbReference type="InterPro" id="IPR006062">
    <property type="entry name" value="His_biosynth"/>
</dbReference>
<dbReference type="Gene3D" id="3.20.20.70">
    <property type="entry name" value="Aldolase class I"/>
    <property type="match status" value="1"/>
</dbReference>
<dbReference type="Pfam" id="PF00977">
    <property type="entry name" value="His_biosynth"/>
    <property type="match status" value="1"/>
</dbReference>
<dbReference type="InterPro" id="IPR023016">
    <property type="entry name" value="HisA/PriA"/>
</dbReference>
<dbReference type="PANTHER" id="PTHR43090:SF2">
    <property type="entry name" value="1-(5-PHOSPHORIBOSYL)-5-[(5-PHOSPHORIBOSYLAMINO)METHYLIDENEAMINO] IMIDAZOLE-4-CARBOXAMIDE ISOMERASE"/>
    <property type="match status" value="1"/>
</dbReference>
<organism evidence="15 16">
    <name type="scientific">Heliomicrobium undosum</name>
    <dbReference type="NCBI Taxonomy" id="121734"/>
    <lineage>
        <taxon>Bacteria</taxon>
        <taxon>Bacillati</taxon>
        <taxon>Bacillota</taxon>
        <taxon>Clostridia</taxon>
        <taxon>Eubacteriales</taxon>
        <taxon>Heliobacteriaceae</taxon>
        <taxon>Heliomicrobium</taxon>
    </lineage>
</organism>
<dbReference type="GO" id="GO:0000162">
    <property type="term" value="P:L-tryptophan biosynthetic process"/>
    <property type="evidence" value="ECO:0007669"/>
    <property type="project" value="TreeGrafter"/>
</dbReference>
<evidence type="ECO:0000256" key="11">
    <source>
        <dbReference type="ARBA" id="ARBA00030547"/>
    </source>
</evidence>
<feature type="active site" description="Proton donor" evidence="12">
    <location>
        <position position="129"/>
    </location>
</feature>
<comment type="catalytic activity">
    <reaction evidence="1 12 14">
        <text>1-(5-phospho-beta-D-ribosyl)-5-[(5-phospho-beta-D-ribosylamino)methylideneamino]imidazole-4-carboxamide = 5-[(5-phospho-1-deoxy-D-ribulos-1-ylimino)methylamino]-1-(5-phospho-beta-D-ribosyl)imidazole-4-carboxamide</text>
        <dbReference type="Rhea" id="RHEA:15469"/>
        <dbReference type="ChEBI" id="CHEBI:58435"/>
        <dbReference type="ChEBI" id="CHEBI:58525"/>
        <dbReference type="EC" id="5.3.1.16"/>
    </reaction>
</comment>
<proteinExistence type="inferred from homology"/>
<dbReference type="CDD" id="cd04732">
    <property type="entry name" value="HisA"/>
    <property type="match status" value="1"/>
</dbReference>
<evidence type="ECO:0000256" key="2">
    <source>
        <dbReference type="ARBA" id="ARBA00004496"/>
    </source>
</evidence>
<evidence type="ECO:0000256" key="12">
    <source>
        <dbReference type="HAMAP-Rule" id="MF_01014"/>
    </source>
</evidence>
<dbReference type="InterPro" id="IPR013785">
    <property type="entry name" value="Aldolase_TIM"/>
</dbReference>
<dbReference type="GO" id="GO:0005737">
    <property type="term" value="C:cytoplasm"/>
    <property type="evidence" value="ECO:0007669"/>
    <property type="project" value="UniProtKB-SubCell"/>
</dbReference>
<dbReference type="Proteomes" id="UP000463470">
    <property type="component" value="Unassembled WGS sequence"/>
</dbReference>
<dbReference type="UniPathway" id="UPA00031">
    <property type="reaction ID" value="UER00009"/>
</dbReference>
<comment type="caution">
    <text evidence="15">The sequence shown here is derived from an EMBL/GenBank/DDBJ whole genome shotgun (WGS) entry which is preliminary data.</text>
</comment>
<dbReference type="OrthoDB" id="9807749at2"/>
<evidence type="ECO:0000256" key="10">
    <source>
        <dbReference type="ARBA" id="ARBA00023235"/>
    </source>
</evidence>
<dbReference type="InterPro" id="IPR006063">
    <property type="entry name" value="HisA_bact_arch"/>
</dbReference>
<dbReference type="GO" id="GO:0003949">
    <property type="term" value="F:1-(5-phosphoribosyl)-5-[(5-phosphoribosylamino)methylideneamino]imidazole-4-carboxamide isomerase activity"/>
    <property type="evidence" value="ECO:0007669"/>
    <property type="project" value="UniProtKB-UniRule"/>
</dbReference>
<evidence type="ECO:0000256" key="5">
    <source>
        <dbReference type="ARBA" id="ARBA00012550"/>
    </source>
</evidence>
<evidence type="ECO:0000256" key="4">
    <source>
        <dbReference type="ARBA" id="ARBA00009667"/>
    </source>
</evidence>
<evidence type="ECO:0000256" key="7">
    <source>
        <dbReference type="ARBA" id="ARBA00022490"/>
    </source>
</evidence>
<dbReference type="FunFam" id="3.20.20.70:FF:000009">
    <property type="entry name" value="1-(5-phosphoribosyl)-5-[(5-phosphoribosylamino)methylideneamino] imidazole-4-carboxamide isomerase"/>
    <property type="match status" value="1"/>
</dbReference>
<evidence type="ECO:0000313" key="15">
    <source>
        <dbReference type="EMBL" id="MZP31078.1"/>
    </source>
</evidence>
<keyword evidence="16" id="KW-1185">Reference proteome</keyword>
<evidence type="ECO:0000256" key="13">
    <source>
        <dbReference type="RuleBase" id="RU003657"/>
    </source>
</evidence>
<feature type="active site" description="Proton acceptor" evidence="12">
    <location>
        <position position="8"/>
    </location>
</feature>
<accession>A0A845LBM6</accession>
<reference evidence="15 16" key="1">
    <citation type="submission" date="2020-01" db="EMBL/GenBank/DDBJ databases">
        <title>Whole-genome sequence of Heliobacterium undosum DSM 13378.</title>
        <authorList>
            <person name="Kyndt J.A."/>
            <person name="Meyer T.E."/>
        </authorList>
    </citation>
    <scope>NUCLEOTIDE SEQUENCE [LARGE SCALE GENOMIC DNA]</scope>
    <source>
        <strain evidence="15 16">DSM 13378</strain>
    </source>
</reference>
<dbReference type="InterPro" id="IPR044524">
    <property type="entry name" value="Isoase_HisA-like"/>
</dbReference>
<evidence type="ECO:0000313" key="16">
    <source>
        <dbReference type="Proteomes" id="UP000463470"/>
    </source>
</evidence>
<dbReference type="NCBIfam" id="TIGR00007">
    <property type="entry name" value="1-(5-phosphoribosyl)-5-[(5-phosphoribosylamino)methylideneamino]imidazole-4-carboxamide isomerase"/>
    <property type="match status" value="1"/>
</dbReference>
<name>A0A845LBM6_9FIRM</name>
<keyword evidence="7 12" id="KW-0963">Cytoplasm</keyword>
<keyword evidence="10 12" id="KW-0413">Isomerase</keyword>
<comment type="similarity">
    <text evidence="4 12 13">Belongs to the HisA/HisF family.</text>
</comment>
<dbReference type="PANTHER" id="PTHR43090">
    <property type="entry name" value="1-(5-PHOSPHORIBOSYL)-5-[(5-PHOSPHORIBOSYLAMINO)METHYLIDENEAMINO] IMIDAZOLE-4-CARBOXAMIDE ISOMERASE"/>
    <property type="match status" value="1"/>
</dbReference>
<dbReference type="GO" id="GO:0000105">
    <property type="term" value="P:L-histidine biosynthetic process"/>
    <property type="evidence" value="ECO:0007669"/>
    <property type="project" value="UniProtKB-UniRule"/>
</dbReference>
<comment type="subcellular location">
    <subcellularLocation>
        <location evidence="2 12 14">Cytoplasm</location>
    </subcellularLocation>
</comment>
<keyword evidence="9 12" id="KW-0368">Histidine biosynthesis</keyword>